<evidence type="ECO:0000256" key="14">
    <source>
        <dbReference type="ARBA" id="ARBA00023316"/>
    </source>
</evidence>
<evidence type="ECO:0000256" key="15">
    <source>
        <dbReference type="ARBA" id="ARBA00048247"/>
    </source>
</evidence>
<evidence type="ECO:0000256" key="4">
    <source>
        <dbReference type="ARBA" id="ARBA00022490"/>
    </source>
</evidence>
<dbReference type="UniPathway" id="UPA00113">
    <property type="reaction ID" value="UER00532"/>
</dbReference>
<dbReference type="GO" id="GO:0071555">
    <property type="term" value="P:cell wall organization"/>
    <property type="evidence" value="ECO:0007669"/>
    <property type="project" value="UniProtKB-KW"/>
</dbReference>
<feature type="binding site" evidence="18">
    <location>
        <position position="438"/>
    </location>
    <ligand>
        <name>acetyl-CoA</name>
        <dbReference type="ChEBI" id="CHEBI:57288"/>
    </ligand>
</feature>
<dbReference type="GO" id="GO:0003977">
    <property type="term" value="F:UDP-N-acetylglucosamine diphosphorylase activity"/>
    <property type="evidence" value="ECO:0007669"/>
    <property type="project" value="UniProtKB-UniRule"/>
</dbReference>
<protein>
    <recommendedName>
        <fullName evidence="18">Bifunctional protein GlmU</fullName>
    </recommendedName>
    <domain>
        <recommendedName>
            <fullName evidence="18">UDP-N-acetylglucosamine pyrophosphorylase</fullName>
            <ecNumber evidence="18">2.7.7.23</ecNumber>
        </recommendedName>
        <alternativeName>
            <fullName evidence="18">N-acetylglucosamine-1-phosphate uridyltransferase</fullName>
        </alternativeName>
    </domain>
    <domain>
        <recommendedName>
            <fullName evidence="18">Glucosamine-1-phosphate N-acetyltransferase</fullName>
            <ecNumber evidence="18">2.3.1.157</ecNumber>
        </recommendedName>
    </domain>
</protein>
<feature type="region of interest" description="N-acetyltransferase" evidence="18">
    <location>
        <begin position="249"/>
        <end position="454"/>
    </location>
</feature>
<dbReference type="OrthoDB" id="9775031at2"/>
<evidence type="ECO:0000256" key="9">
    <source>
        <dbReference type="ARBA" id="ARBA00022842"/>
    </source>
</evidence>
<comment type="catalytic activity">
    <reaction evidence="16 18">
        <text>N-acetyl-alpha-D-glucosamine 1-phosphate + UTP + H(+) = UDP-N-acetyl-alpha-D-glucosamine + diphosphate</text>
        <dbReference type="Rhea" id="RHEA:13509"/>
        <dbReference type="ChEBI" id="CHEBI:15378"/>
        <dbReference type="ChEBI" id="CHEBI:33019"/>
        <dbReference type="ChEBI" id="CHEBI:46398"/>
        <dbReference type="ChEBI" id="CHEBI:57705"/>
        <dbReference type="ChEBI" id="CHEBI:57776"/>
        <dbReference type="EC" id="2.7.7.23"/>
    </reaction>
</comment>
<feature type="binding site" evidence="18">
    <location>
        <begin position="78"/>
        <end position="79"/>
    </location>
    <ligand>
        <name>UDP-N-acetyl-alpha-D-glucosamine</name>
        <dbReference type="ChEBI" id="CHEBI:57705"/>
    </ligand>
</feature>
<dbReference type="EC" id="2.3.1.157" evidence="18"/>
<dbReference type="NCBIfam" id="NF010933">
    <property type="entry name" value="PRK14353.1"/>
    <property type="match status" value="1"/>
</dbReference>
<keyword evidence="6 18" id="KW-0548">Nucleotidyltransferase</keyword>
<feature type="binding site" evidence="18">
    <location>
        <position position="22"/>
    </location>
    <ligand>
        <name>UDP-N-acetyl-alpha-D-glucosamine</name>
        <dbReference type="ChEBI" id="CHEBI:57705"/>
    </ligand>
</feature>
<keyword evidence="5 18" id="KW-0808">Transferase</keyword>
<feature type="active site" description="Proton acceptor" evidence="18">
    <location>
        <position position="361"/>
    </location>
</feature>
<feature type="binding site" evidence="18">
    <location>
        <position position="225"/>
    </location>
    <ligand>
        <name>UDP-N-acetyl-alpha-D-glucosamine</name>
        <dbReference type="ChEBI" id="CHEBI:57705"/>
    </ligand>
</feature>
<dbReference type="InterPro" id="IPR005882">
    <property type="entry name" value="Bifunctional_GlmU"/>
</dbReference>
<dbReference type="PANTHER" id="PTHR43584:SF3">
    <property type="entry name" value="BIFUNCTIONAL PROTEIN GLMU"/>
    <property type="match status" value="1"/>
</dbReference>
<evidence type="ECO:0000256" key="3">
    <source>
        <dbReference type="ARBA" id="ARBA00007947"/>
    </source>
</evidence>
<dbReference type="RefSeq" id="WP_153975865.1">
    <property type="nucleotide sequence ID" value="NZ_CP039268.1"/>
</dbReference>
<sequence>MKTGVVILAAGQGRRMRSRRPKVLHPLAGRPLLAHVLAAARALDPARVVVVYGHGGEEVRAALADEDCVWVEQPEQRGTGHAVLQALPALSDLDVVLVLYGDVPLIRPETLGRLVALARTTPLAVLTAELDDPSGYGRILRGAAGRLVRIVEERDATPADRALREVNTGFLVADRARLVSWLDQIDADNAQGEYYLTDIIELATRAGVTVATTQPGSPEEILGVNDRIQLAALERIHQRQQAEALMRSGVTLADPARFDLRGRLEAEPDVFIDVNVVIAGEVRLAAGVRVGPNCVLKDCIIGPDTEILSHCVIESAEIGANARIGPFARLRPETRLADDTQIGNFVEIKKTQVGRGSKVNHLTYLGDAEVGAGVNVGAGTITCNYDGVNKFKTRIGDGAFIGSNTALVAPVEVGSGATIGAGSVITRDAPADQLTLARARQVTVPGWKRPVKGR</sequence>
<feature type="binding site" evidence="18">
    <location>
        <position position="167"/>
    </location>
    <ligand>
        <name>UDP-N-acetyl-alpha-D-glucosamine</name>
        <dbReference type="ChEBI" id="CHEBI:57705"/>
    </ligand>
</feature>
<keyword evidence="13 18" id="KW-0012">Acyltransferase</keyword>
<feature type="binding site" evidence="18">
    <location>
        <position position="403"/>
    </location>
    <ligand>
        <name>acetyl-CoA</name>
        <dbReference type="ChEBI" id="CHEBI:57288"/>
    </ligand>
</feature>
<dbReference type="GO" id="GO:0016020">
    <property type="term" value="C:membrane"/>
    <property type="evidence" value="ECO:0007669"/>
    <property type="project" value="GOC"/>
</dbReference>
<proteinExistence type="inferred from homology"/>
<evidence type="ECO:0000259" key="19">
    <source>
        <dbReference type="Pfam" id="PF12804"/>
    </source>
</evidence>
<comment type="cofactor">
    <cofactor evidence="18">
        <name>Mg(2+)</name>
        <dbReference type="ChEBI" id="CHEBI:18420"/>
    </cofactor>
    <text evidence="18">Binds 1 Mg(2+) ion per subunit.</text>
</comment>
<feature type="binding site" evidence="18">
    <location>
        <begin position="100"/>
        <end position="102"/>
    </location>
    <ligand>
        <name>UDP-N-acetyl-alpha-D-glucosamine</name>
        <dbReference type="ChEBI" id="CHEBI:57705"/>
    </ligand>
</feature>
<comment type="similarity">
    <text evidence="3 18">In the N-terminal section; belongs to the N-acetylglucosamine-1-phosphate uridyltransferase family.</text>
</comment>
<evidence type="ECO:0000256" key="1">
    <source>
        <dbReference type="ARBA" id="ARBA00004496"/>
    </source>
</evidence>
<feature type="region of interest" description="Pyrophosphorylase" evidence="18">
    <location>
        <begin position="1"/>
        <end position="227"/>
    </location>
</feature>
<feature type="binding site" evidence="18">
    <location>
        <begin position="8"/>
        <end position="11"/>
    </location>
    <ligand>
        <name>UDP-N-acetyl-alpha-D-glucosamine</name>
        <dbReference type="ChEBI" id="CHEBI:57705"/>
    </ligand>
</feature>
<evidence type="ECO:0000256" key="16">
    <source>
        <dbReference type="ARBA" id="ARBA00048493"/>
    </source>
</evidence>
<dbReference type="InterPro" id="IPR001451">
    <property type="entry name" value="Hexapep"/>
</dbReference>
<name>A0A6I6EEH0_THETI</name>
<keyword evidence="9 18" id="KW-0460">Magnesium</keyword>
<dbReference type="InterPro" id="IPR056729">
    <property type="entry name" value="GMPPB_C"/>
</dbReference>
<keyword evidence="11 18" id="KW-0573">Peptidoglycan synthesis</keyword>
<dbReference type="SUPFAM" id="SSF53448">
    <property type="entry name" value="Nucleotide-diphospho-sugar transferases"/>
    <property type="match status" value="1"/>
</dbReference>
<dbReference type="HAMAP" id="MF_01631">
    <property type="entry name" value="GlmU"/>
    <property type="match status" value="1"/>
</dbReference>
<comment type="subunit">
    <text evidence="18">Homotrimer.</text>
</comment>
<evidence type="ECO:0000256" key="2">
    <source>
        <dbReference type="ARBA" id="ARBA00007707"/>
    </source>
</evidence>
<reference evidence="21 22" key="1">
    <citation type="submission" date="2019-12" db="EMBL/GenBank/DDBJ databases">
        <title>The complete genome of the thermophilic, anoxygenic phototrophic gammaproteobacterium Thermochromatium tepidum.</title>
        <authorList>
            <person name="Sattley W.M."/>
            <person name="Swingley W.D."/>
            <person name="Burchell B.M."/>
            <person name="Gurbani S.A."/>
            <person name="Kujawa C.M."/>
            <person name="Nuccio D.A."/>
            <person name="Schladweiler J."/>
            <person name="Shaffer K.N."/>
            <person name="Stokes L.M."/>
            <person name="Touchman J.W."/>
            <person name="Blankenship R.E."/>
            <person name="Madigan M.T."/>
        </authorList>
    </citation>
    <scope>NUCLEOTIDE SEQUENCE [LARGE SCALE GENOMIC DNA]</scope>
    <source>
        <strain evidence="21 22">ATCC 43061</strain>
    </source>
</reference>
<evidence type="ECO:0000256" key="18">
    <source>
        <dbReference type="HAMAP-Rule" id="MF_01631"/>
    </source>
</evidence>
<dbReference type="Pfam" id="PF12804">
    <property type="entry name" value="NTP_transf_3"/>
    <property type="match status" value="1"/>
</dbReference>
<accession>A0A6I6EEH0</accession>
<dbReference type="InterPro" id="IPR011004">
    <property type="entry name" value="Trimer_LpxA-like_sf"/>
</dbReference>
<dbReference type="InterPro" id="IPR025877">
    <property type="entry name" value="MobA-like_NTP_Trfase"/>
</dbReference>
<evidence type="ECO:0000256" key="7">
    <source>
        <dbReference type="ARBA" id="ARBA00022723"/>
    </source>
</evidence>
<feature type="region of interest" description="Linker" evidence="18">
    <location>
        <begin position="228"/>
        <end position="248"/>
    </location>
</feature>
<dbReference type="GO" id="GO:0005737">
    <property type="term" value="C:cytoplasm"/>
    <property type="evidence" value="ECO:0007669"/>
    <property type="project" value="UniProtKB-SubCell"/>
</dbReference>
<feature type="binding site" evidence="18">
    <location>
        <position position="137"/>
    </location>
    <ligand>
        <name>UDP-N-acetyl-alpha-D-glucosamine</name>
        <dbReference type="ChEBI" id="CHEBI:57705"/>
    </ligand>
</feature>
<feature type="binding site" evidence="18">
    <location>
        <position position="375"/>
    </location>
    <ligand>
        <name>UDP-N-acetyl-alpha-D-glucosamine</name>
        <dbReference type="ChEBI" id="CHEBI:57705"/>
    </ligand>
</feature>
<dbReference type="EMBL" id="CP039268">
    <property type="protein sequence ID" value="QGU33676.1"/>
    <property type="molecule type" value="Genomic_DNA"/>
</dbReference>
<evidence type="ECO:0000256" key="11">
    <source>
        <dbReference type="ARBA" id="ARBA00022984"/>
    </source>
</evidence>
<feature type="binding site" evidence="18">
    <location>
        <position position="331"/>
    </location>
    <ligand>
        <name>UDP-N-acetyl-alpha-D-glucosamine</name>
        <dbReference type="ChEBI" id="CHEBI:57705"/>
    </ligand>
</feature>
<comment type="catalytic activity">
    <reaction evidence="15 18">
        <text>alpha-D-glucosamine 1-phosphate + acetyl-CoA = N-acetyl-alpha-D-glucosamine 1-phosphate + CoA + H(+)</text>
        <dbReference type="Rhea" id="RHEA:13725"/>
        <dbReference type="ChEBI" id="CHEBI:15378"/>
        <dbReference type="ChEBI" id="CHEBI:57287"/>
        <dbReference type="ChEBI" id="CHEBI:57288"/>
        <dbReference type="ChEBI" id="CHEBI:57776"/>
        <dbReference type="ChEBI" id="CHEBI:58516"/>
        <dbReference type="EC" id="2.3.1.157"/>
    </reaction>
</comment>
<dbReference type="Pfam" id="PF00132">
    <property type="entry name" value="Hexapep"/>
    <property type="match status" value="1"/>
</dbReference>
<evidence type="ECO:0000256" key="17">
    <source>
        <dbReference type="ARBA" id="ARBA00049628"/>
    </source>
</evidence>
<dbReference type="InterPro" id="IPR038009">
    <property type="entry name" value="GlmU_C_LbH"/>
</dbReference>
<dbReference type="SUPFAM" id="SSF51161">
    <property type="entry name" value="Trimeric LpxA-like enzymes"/>
    <property type="match status" value="1"/>
</dbReference>
<dbReference type="EC" id="2.7.7.23" evidence="18"/>
<dbReference type="GO" id="GO:0009245">
    <property type="term" value="P:lipid A biosynthetic process"/>
    <property type="evidence" value="ECO:0007669"/>
    <property type="project" value="UniProtKB-UniRule"/>
</dbReference>
<dbReference type="InterPro" id="IPR029044">
    <property type="entry name" value="Nucleotide-diphossugar_trans"/>
</dbReference>
<dbReference type="Pfam" id="PF25087">
    <property type="entry name" value="GMPPB_C"/>
    <property type="match status" value="1"/>
</dbReference>
<dbReference type="Gene3D" id="3.90.550.10">
    <property type="entry name" value="Spore Coat Polysaccharide Biosynthesis Protein SpsA, Chain A"/>
    <property type="match status" value="1"/>
</dbReference>
<feature type="binding site" evidence="18">
    <location>
        <begin position="384"/>
        <end position="385"/>
    </location>
    <ligand>
        <name>acetyl-CoA</name>
        <dbReference type="ChEBI" id="CHEBI:57288"/>
    </ligand>
</feature>
<organism evidence="21 22">
    <name type="scientific">Thermochromatium tepidum ATCC 43061</name>
    <dbReference type="NCBI Taxonomy" id="316276"/>
    <lineage>
        <taxon>Bacteria</taxon>
        <taxon>Pseudomonadati</taxon>
        <taxon>Pseudomonadota</taxon>
        <taxon>Gammaproteobacteria</taxon>
        <taxon>Chromatiales</taxon>
        <taxon>Chromatiaceae</taxon>
        <taxon>Thermochromatium</taxon>
    </lineage>
</organism>
<evidence type="ECO:0000256" key="6">
    <source>
        <dbReference type="ARBA" id="ARBA00022695"/>
    </source>
</evidence>
<keyword evidence="7 18" id="KW-0479">Metal-binding</keyword>
<dbReference type="PANTHER" id="PTHR43584">
    <property type="entry name" value="NUCLEOTIDYL TRANSFERASE"/>
    <property type="match status" value="1"/>
</dbReference>
<evidence type="ECO:0000256" key="10">
    <source>
        <dbReference type="ARBA" id="ARBA00022960"/>
    </source>
</evidence>
<feature type="binding site" evidence="18">
    <location>
        <position position="225"/>
    </location>
    <ligand>
        <name>Mg(2+)</name>
        <dbReference type="ChEBI" id="CHEBI:18420"/>
    </ligand>
</feature>
<evidence type="ECO:0000313" key="22">
    <source>
        <dbReference type="Proteomes" id="UP000426424"/>
    </source>
</evidence>
<evidence type="ECO:0000256" key="12">
    <source>
        <dbReference type="ARBA" id="ARBA00023268"/>
    </source>
</evidence>
<evidence type="ECO:0000259" key="20">
    <source>
        <dbReference type="Pfam" id="PF25087"/>
    </source>
</evidence>
<dbReference type="Gene3D" id="2.160.10.10">
    <property type="entry name" value="Hexapeptide repeat proteins"/>
    <property type="match status" value="1"/>
</dbReference>
<evidence type="ECO:0000256" key="13">
    <source>
        <dbReference type="ARBA" id="ARBA00023315"/>
    </source>
</evidence>
<evidence type="ECO:0000256" key="8">
    <source>
        <dbReference type="ARBA" id="ARBA00022737"/>
    </source>
</evidence>
<dbReference type="AlphaFoldDB" id="A0A6I6EEH0"/>
<feature type="binding site" evidence="18">
    <location>
        <position position="152"/>
    </location>
    <ligand>
        <name>UDP-N-acetyl-alpha-D-glucosamine</name>
        <dbReference type="ChEBI" id="CHEBI:57705"/>
    </ligand>
</feature>
<keyword evidence="12 18" id="KW-0511">Multifunctional enzyme</keyword>
<evidence type="ECO:0000256" key="5">
    <source>
        <dbReference type="ARBA" id="ARBA00022679"/>
    </source>
</evidence>
<keyword evidence="22" id="KW-1185">Reference proteome</keyword>
<keyword evidence="10 18" id="KW-0133">Cell shape</keyword>
<feature type="binding site" evidence="18">
    <location>
        <position position="364"/>
    </location>
    <ligand>
        <name>UDP-N-acetyl-alpha-D-glucosamine</name>
        <dbReference type="ChEBI" id="CHEBI:57705"/>
    </ligand>
</feature>
<dbReference type="GO" id="GO:0008360">
    <property type="term" value="P:regulation of cell shape"/>
    <property type="evidence" value="ECO:0007669"/>
    <property type="project" value="UniProtKB-KW"/>
</dbReference>
<dbReference type="CDD" id="cd02540">
    <property type="entry name" value="GT2_GlmU_N_bac"/>
    <property type="match status" value="1"/>
</dbReference>
<dbReference type="GO" id="GO:0019134">
    <property type="term" value="F:glucosamine-1-phosphate N-acetyltransferase activity"/>
    <property type="evidence" value="ECO:0007669"/>
    <property type="project" value="UniProtKB-UniRule"/>
</dbReference>
<keyword evidence="14 18" id="KW-0961">Cell wall biogenesis/degradation</keyword>
<gene>
    <name evidence="18 21" type="primary">glmU</name>
    <name evidence="21" type="ORF">E6P07_12225</name>
</gene>
<comment type="pathway">
    <text evidence="18">Bacterial outer membrane biogenesis; LPS lipid A biosynthesis.</text>
</comment>
<comment type="pathway">
    <text evidence="18">Nucleotide-sugar biosynthesis; UDP-N-acetyl-alpha-D-glucosamine biosynthesis; N-acetyl-alpha-D-glucosamine 1-phosphate from alpha-D-glucosamine 6-phosphate (route II): step 2/2.</text>
</comment>
<evidence type="ECO:0000313" key="21">
    <source>
        <dbReference type="EMBL" id="QGU33676.1"/>
    </source>
</evidence>
<dbReference type="GO" id="GO:0006048">
    <property type="term" value="P:UDP-N-acetylglucosamine biosynthetic process"/>
    <property type="evidence" value="ECO:0007669"/>
    <property type="project" value="UniProtKB-UniPathway"/>
</dbReference>
<comment type="similarity">
    <text evidence="2 18">In the C-terminal section; belongs to the transferase hexapeptide repeat family.</text>
</comment>
<keyword evidence="8 18" id="KW-0677">Repeat</keyword>
<comment type="pathway">
    <text evidence="18">Nucleotide-sugar biosynthesis; UDP-N-acetyl-alpha-D-glucosamine biosynthesis; UDP-N-acetyl-alpha-D-glucosamine from N-acetyl-alpha-D-glucosamine 1-phosphate: step 1/1.</text>
</comment>
<dbReference type="GO" id="GO:0000287">
    <property type="term" value="F:magnesium ion binding"/>
    <property type="evidence" value="ECO:0007669"/>
    <property type="project" value="UniProtKB-UniRule"/>
</dbReference>
<dbReference type="CDD" id="cd03353">
    <property type="entry name" value="LbH_GlmU_C"/>
    <property type="match status" value="1"/>
</dbReference>
<comment type="function">
    <text evidence="17 18">Catalyzes the last two sequential reactions in the de novo biosynthetic pathway for UDP-N-acetylglucosamine (UDP-GlcNAc). The C-terminal domain catalyzes the transfer of acetyl group from acetyl coenzyme A to glucosamine-1-phosphate (GlcN-1-P) to produce N-acetylglucosamine-1-phosphate (GlcNAc-1-P), which is converted into UDP-GlcNAc by the transfer of uridine 5-monophosphate (from uridine 5-triphosphate), a reaction catalyzed by the N-terminal domain.</text>
</comment>
<feature type="domain" description="Mannose-1-phosphate guanyltransferase C-terminal" evidence="20">
    <location>
        <begin position="267"/>
        <end position="353"/>
    </location>
</feature>
<comment type="subcellular location">
    <subcellularLocation>
        <location evidence="1 18">Cytoplasm</location>
    </subcellularLocation>
</comment>
<keyword evidence="4 18" id="KW-0963">Cytoplasm</keyword>
<dbReference type="KEGG" id="ttp:E6P07_12225"/>
<feature type="binding site" evidence="18">
    <location>
        <position position="421"/>
    </location>
    <ligand>
        <name>acetyl-CoA</name>
        <dbReference type="ChEBI" id="CHEBI:57288"/>
    </ligand>
</feature>
<dbReference type="GO" id="GO:0009252">
    <property type="term" value="P:peptidoglycan biosynthetic process"/>
    <property type="evidence" value="ECO:0007669"/>
    <property type="project" value="UniProtKB-UniRule"/>
</dbReference>
<dbReference type="InterPro" id="IPR050065">
    <property type="entry name" value="GlmU-like"/>
</dbReference>
<feature type="domain" description="MobA-like NTP transferase" evidence="19">
    <location>
        <begin position="5"/>
        <end position="131"/>
    </location>
</feature>
<feature type="binding site" evidence="18">
    <location>
        <position position="102"/>
    </location>
    <ligand>
        <name>Mg(2+)</name>
        <dbReference type="ChEBI" id="CHEBI:18420"/>
    </ligand>
</feature>
<dbReference type="NCBIfam" id="TIGR01173">
    <property type="entry name" value="glmU"/>
    <property type="match status" value="1"/>
</dbReference>
<dbReference type="UniPathway" id="UPA00973"/>
<feature type="binding site" evidence="18">
    <location>
        <position position="378"/>
    </location>
    <ligand>
        <name>acetyl-CoA</name>
        <dbReference type="ChEBI" id="CHEBI:57288"/>
    </ligand>
</feature>
<feature type="binding site" evidence="18">
    <location>
        <position position="73"/>
    </location>
    <ligand>
        <name>UDP-N-acetyl-alpha-D-glucosamine</name>
        <dbReference type="ChEBI" id="CHEBI:57705"/>
    </ligand>
</feature>
<feature type="binding site" evidence="18">
    <location>
        <position position="349"/>
    </location>
    <ligand>
        <name>UDP-N-acetyl-alpha-D-glucosamine</name>
        <dbReference type="ChEBI" id="CHEBI:57705"/>
    </ligand>
</feature>
<dbReference type="Proteomes" id="UP000426424">
    <property type="component" value="Chromosome"/>
</dbReference>
<dbReference type="GO" id="GO:0000902">
    <property type="term" value="P:cell morphogenesis"/>
    <property type="evidence" value="ECO:0007669"/>
    <property type="project" value="UniProtKB-UniRule"/>
</dbReference>